<organism evidence="1 2">
    <name type="scientific">Stephania cephalantha</name>
    <dbReference type="NCBI Taxonomy" id="152367"/>
    <lineage>
        <taxon>Eukaryota</taxon>
        <taxon>Viridiplantae</taxon>
        <taxon>Streptophyta</taxon>
        <taxon>Embryophyta</taxon>
        <taxon>Tracheophyta</taxon>
        <taxon>Spermatophyta</taxon>
        <taxon>Magnoliopsida</taxon>
        <taxon>Ranunculales</taxon>
        <taxon>Menispermaceae</taxon>
        <taxon>Menispermoideae</taxon>
        <taxon>Cissampelideae</taxon>
        <taxon>Stephania</taxon>
    </lineage>
</organism>
<protein>
    <submittedName>
        <fullName evidence="1">Uncharacterized protein</fullName>
    </submittedName>
</protein>
<comment type="caution">
    <text evidence="1">The sequence shown here is derived from an EMBL/GenBank/DDBJ whole genome shotgun (WGS) entry which is preliminary data.</text>
</comment>
<reference evidence="1 2" key="1">
    <citation type="submission" date="2024-01" db="EMBL/GenBank/DDBJ databases">
        <title>Genome assemblies of Stephania.</title>
        <authorList>
            <person name="Yang L."/>
        </authorList>
    </citation>
    <scope>NUCLEOTIDE SEQUENCE [LARGE SCALE GENOMIC DNA]</scope>
    <source>
        <strain evidence="1">JXDWG</strain>
        <tissue evidence="1">Leaf</tissue>
    </source>
</reference>
<accession>A0AAP0I1E6</accession>
<proteinExistence type="predicted"/>
<dbReference type="EMBL" id="JBBNAG010000009">
    <property type="protein sequence ID" value="KAK9104581.1"/>
    <property type="molecule type" value="Genomic_DNA"/>
</dbReference>
<name>A0AAP0I1E6_9MAGN</name>
<dbReference type="AlphaFoldDB" id="A0AAP0I1E6"/>
<sequence>MHEPKPIPVEYTLIDHKLHRILIKRSVKFNDAAHNEPHPPPLLLLPLHWPR</sequence>
<evidence type="ECO:0000313" key="2">
    <source>
        <dbReference type="Proteomes" id="UP001419268"/>
    </source>
</evidence>
<gene>
    <name evidence="1" type="ORF">Scep_021425</name>
</gene>
<dbReference type="Proteomes" id="UP001419268">
    <property type="component" value="Unassembled WGS sequence"/>
</dbReference>
<evidence type="ECO:0000313" key="1">
    <source>
        <dbReference type="EMBL" id="KAK9104581.1"/>
    </source>
</evidence>
<keyword evidence="2" id="KW-1185">Reference proteome</keyword>